<evidence type="ECO:0000256" key="9">
    <source>
        <dbReference type="SAM" id="Coils"/>
    </source>
</evidence>
<dbReference type="Pfam" id="PF08689">
    <property type="entry name" value="Med5"/>
    <property type="match status" value="2"/>
</dbReference>
<evidence type="ECO:0000256" key="6">
    <source>
        <dbReference type="ARBA" id="ARBA00023163"/>
    </source>
</evidence>
<sequence length="1444" mass="167809">MNAIEIKPHHQPQHLSLKTLFNISIQKNISSINFIHLFDQYIAKFAENNPGDTSDASFFDLLNSVSDLEYILNISLINDIDNRNYGFINLLKVLYKKSYHIQINVISKFTNNDYYITLLFSQLINSSAVDAVLKSTLAADELLGNEISIKNEADDKDNVFNFFNFNVQKIRNNISKIVLNNPNYKIDLAKIKNFFESIFSYLSNVISFLNTNNNSINSNQINNLNMQLKLLRSFLYFLIELFLHINNYNTLILSMDKSNLNNYFIIPQKFNDFLFQLLLKLSSIKSLIYLLNYLKPQLNNYLSDLNQNTNSISLVSSIPKKSFNSDIVNNINKDKILKLIYLNSSLKNYLTSESLFSKGFLSLFNASYSSYSSNNLTNSIKRVIKSSFESFALSILNKSSRYLLKYWKLFIVKNIPLIIYQLKKDYSFSLSNFSAENTNQNSLTSTIVQKAIISVFLNDLDSKTIKIIKLFINEENDIKSKPFLSKFDFNSVSGNQTEKNTKKLNHFFSNSTNYFKFINDDDEEEDIFSSFPSTLTDIRHDFLKNCIALKLIAKEDFHTILKKDSLAESRILKEDDNIYLSDVFPDLVNVPKVFLEAFQLDQQQTLSFQSQLHRPTLNNFQIFSSSEPINNINFFLKTLFFMEANAFVDASDDSNENTLLKSNFVKFLSNFNNFEVLKQYEISLAIYQLMMELIEKKNDRLLNRLFLLLIILNEYKILNSMLQVPFPSDNLNSLNSNYGRVYFDNKPLDIILYFVSPLKFLLPIVHYCDSWHEIKEEENQVNHGVDVEMNSEDDNYQEDYCNFSVFILFIVYLTKKLNISQNELMTSYTFANTDYNYSKEGSNSHSKSFVLDYLSNLNTLNSNQPCFITNEGEAANMALLNDWIFALFGSSDGISDELISKSSIKTCFKLTPIIFKESFFANLSSLIDFDTLKEGTQYFFQSFLIGTLLGAFKWVEDFFFNFNFQDSSNDAIFIDQNFFISPEIKSILIKSIDILYILLLENHLGSNLNSQNWIIHKILLLLSSPTLSKSLEKIFYIFGKLRTLNNIEISIFNKIKNLINLFNKINYNTENNLLNINIISSKNKFFVQESFNSLHFDLKLMLNNYQEYQAYFNPNFRQNEQLLSLINNYKSRNPLDIYSPMALFTNQFESLMYWCNLENDNSRGINKKKVFVTPSFDVLLLDLVVAFSGCANIVYYFLSQIQKYYVEYLEIKRLYDESQLILQELKNENSDYGRKSKPNLVIQERKLTENVSKLGLKSENVSRQKENCIDVAVMLIICFSMNKLGSKNIKKQWLDLLLDNKSAYEMENKSHNTCLTIFSKVPEEYITLIENPDDIYTKNNRMKGSSDDKENKDDNNKRHKFKFDSNPDKDFSYSLLIINSKYHEHKKDVLIGEKQIKKIRKNENSIITADVSLLSEEIFGAFIQKLIQAVKDFPAVEESPNSIQ</sequence>
<dbReference type="GO" id="GO:0006357">
    <property type="term" value="P:regulation of transcription by RNA polymerase II"/>
    <property type="evidence" value="ECO:0007669"/>
    <property type="project" value="InterPro"/>
</dbReference>
<keyword evidence="7" id="KW-0539">Nucleus</keyword>
<evidence type="ECO:0000256" key="3">
    <source>
        <dbReference type="ARBA" id="ARBA00020628"/>
    </source>
</evidence>
<feature type="coiled-coil region" evidence="9">
    <location>
        <begin position="1208"/>
        <end position="1235"/>
    </location>
</feature>
<dbReference type="PANTHER" id="PTHR35784:SF1">
    <property type="entry name" value="MEDIATOR OF RNA POLYMERASE II TRANSCRIPTION SUBUNIT 5"/>
    <property type="match status" value="1"/>
</dbReference>
<comment type="similarity">
    <text evidence="2">Belongs to the Mediator complex subunit 5 family.</text>
</comment>
<keyword evidence="12" id="KW-1185">Reference proteome</keyword>
<keyword evidence="5" id="KW-0010">Activator</keyword>
<accession>A0A1D2VKM2</accession>
<comment type="subcellular location">
    <subcellularLocation>
        <location evidence="1">Nucleus</location>
    </subcellularLocation>
</comment>
<feature type="compositionally biased region" description="Basic and acidic residues" evidence="10">
    <location>
        <begin position="1344"/>
        <end position="1363"/>
    </location>
</feature>
<evidence type="ECO:0000256" key="7">
    <source>
        <dbReference type="ARBA" id="ARBA00023242"/>
    </source>
</evidence>
<feature type="region of interest" description="Disordered" evidence="10">
    <location>
        <begin position="1337"/>
        <end position="1363"/>
    </location>
</feature>
<dbReference type="OrthoDB" id="5322661at2759"/>
<dbReference type="InParanoid" id="A0A1D2VKM2"/>
<keyword evidence="4" id="KW-0805">Transcription regulation</keyword>
<dbReference type="EMBL" id="KV454477">
    <property type="protein sequence ID" value="ODV62152.1"/>
    <property type="molecule type" value="Genomic_DNA"/>
</dbReference>
<dbReference type="InterPro" id="IPR014801">
    <property type="entry name" value="Mediator_Med5_fun"/>
</dbReference>
<dbReference type="RefSeq" id="XP_020048459.1">
    <property type="nucleotide sequence ID" value="XM_020192748.1"/>
</dbReference>
<evidence type="ECO:0000256" key="8">
    <source>
        <dbReference type="ARBA" id="ARBA00031256"/>
    </source>
</evidence>
<evidence type="ECO:0000256" key="4">
    <source>
        <dbReference type="ARBA" id="ARBA00023015"/>
    </source>
</evidence>
<gene>
    <name evidence="11" type="ORF">ASCRUDRAFT_74594</name>
</gene>
<dbReference type="GO" id="GO:0003712">
    <property type="term" value="F:transcription coregulator activity"/>
    <property type="evidence" value="ECO:0007669"/>
    <property type="project" value="InterPro"/>
</dbReference>
<name>A0A1D2VKM2_9ASCO</name>
<protein>
    <recommendedName>
        <fullName evidence="3">Mediator of RNA polymerase II transcription subunit 5</fullName>
    </recommendedName>
    <alternativeName>
        <fullName evidence="8">Mediator complex subunit 5</fullName>
    </alternativeName>
</protein>
<dbReference type="GeneID" id="30966384"/>
<reference evidence="12" key="1">
    <citation type="submission" date="2016-05" db="EMBL/GenBank/DDBJ databases">
        <title>Comparative genomics of biotechnologically important yeasts.</title>
        <authorList>
            <consortium name="DOE Joint Genome Institute"/>
            <person name="Riley R."/>
            <person name="Haridas S."/>
            <person name="Wolfe K.H."/>
            <person name="Lopes M.R."/>
            <person name="Hittinger C.T."/>
            <person name="Goker M."/>
            <person name="Salamov A."/>
            <person name="Wisecaver J."/>
            <person name="Long T.M."/>
            <person name="Aerts A.L."/>
            <person name="Barry K."/>
            <person name="Choi C."/>
            <person name="Clum A."/>
            <person name="Coughlan A.Y."/>
            <person name="Deshpande S."/>
            <person name="Douglass A.P."/>
            <person name="Hanson S.J."/>
            <person name="Klenk H.-P."/>
            <person name="Labutti K."/>
            <person name="Lapidus A."/>
            <person name="Lindquist E."/>
            <person name="Lipzen A."/>
            <person name="Meier-Kolthoff J.P."/>
            <person name="Ohm R.A."/>
            <person name="Otillar R.P."/>
            <person name="Pangilinan J."/>
            <person name="Peng Y."/>
            <person name="Rokas A."/>
            <person name="Rosa C.A."/>
            <person name="Scheuner C."/>
            <person name="Sibirny A.A."/>
            <person name="Slot J.C."/>
            <person name="Stielow J.B."/>
            <person name="Sun H."/>
            <person name="Kurtzman C.P."/>
            <person name="Blackwell M."/>
            <person name="Grigoriev I.V."/>
            <person name="Jeffries T.W."/>
        </authorList>
    </citation>
    <scope>NUCLEOTIDE SEQUENCE [LARGE SCALE GENOMIC DNA]</scope>
    <source>
        <strain evidence="12">DSM 1968</strain>
    </source>
</reference>
<evidence type="ECO:0000256" key="10">
    <source>
        <dbReference type="SAM" id="MobiDB-lite"/>
    </source>
</evidence>
<evidence type="ECO:0000256" key="2">
    <source>
        <dbReference type="ARBA" id="ARBA00008782"/>
    </source>
</evidence>
<evidence type="ECO:0000313" key="11">
    <source>
        <dbReference type="EMBL" id="ODV62152.1"/>
    </source>
</evidence>
<keyword evidence="9" id="KW-0175">Coiled coil</keyword>
<keyword evidence="6" id="KW-0804">Transcription</keyword>
<evidence type="ECO:0000256" key="1">
    <source>
        <dbReference type="ARBA" id="ARBA00004123"/>
    </source>
</evidence>
<proteinExistence type="inferred from homology"/>
<evidence type="ECO:0000313" key="12">
    <source>
        <dbReference type="Proteomes" id="UP000095038"/>
    </source>
</evidence>
<dbReference type="GO" id="GO:0016592">
    <property type="term" value="C:mediator complex"/>
    <property type="evidence" value="ECO:0007669"/>
    <property type="project" value="InterPro"/>
</dbReference>
<dbReference type="PANTHER" id="PTHR35784">
    <property type="entry name" value="MEDIATOR OF RNA POLYMERASE II TRANSCRIPTION SUBUNIT 5"/>
    <property type="match status" value="1"/>
</dbReference>
<dbReference type="STRING" id="1344418.A0A1D2VKM2"/>
<evidence type="ECO:0000256" key="5">
    <source>
        <dbReference type="ARBA" id="ARBA00023159"/>
    </source>
</evidence>
<dbReference type="Proteomes" id="UP000095038">
    <property type="component" value="Unassembled WGS sequence"/>
</dbReference>
<organism evidence="11 12">
    <name type="scientific">Ascoidea rubescens DSM 1968</name>
    <dbReference type="NCBI Taxonomy" id="1344418"/>
    <lineage>
        <taxon>Eukaryota</taxon>
        <taxon>Fungi</taxon>
        <taxon>Dikarya</taxon>
        <taxon>Ascomycota</taxon>
        <taxon>Saccharomycotina</taxon>
        <taxon>Saccharomycetes</taxon>
        <taxon>Ascoideaceae</taxon>
        <taxon>Ascoidea</taxon>
    </lineage>
</organism>